<keyword evidence="2" id="KW-1185">Reference proteome</keyword>
<reference evidence="2" key="1">
    <citation type="submission" date="2016-10" db="EMBL/GenBank/DDBJ databases">
        <authorList>
            <person name="Varghese N."/>
            <person name="Submissions S."/>
        </authorList>
    </citation>
    <scope>NUCLEOTIDE SEQUENCE [LARGE SCALE GENOMIC DNA]</scope>
    <source>
        <strain evidence="2">CGMCC 1.8975</strain>
    </source>
</reference>
<dbReference type="SUPFAM" id="SSF52096">
    <property type="entry name" value="ClpP/crotonase"/>
    <property type="match status" value="1"/>
</dbReference>
<dbReference type="EMBL" id="FNOV01000002">
    <property type="protein sequence ID" value="SDX64267.1"/>
    <property type="molecule type" value="Genomic_DNA"/>
</dbReference>
<sequence>MPYSLHASLGNLFAGLVVCLAPYSGQAQSVPAAAAVPGLAASPAPGSSFDSAAAWLEFTELVRMQYAYFTRPGIDGEAILTDFKLRAQAATTKAAFRDVLQLIAHNFADPHFIVGPLDTLDYNVVPTNSDLVAQYRDGKYTVVDVRSESEAQRQEIRPGAQVVRIDGLAPQAAVEAVMGRPLAALSGVQIDAGITIALAGRRQHTRQLTLQNGRQSRTYTLLSPEVQARLLRKDSALSTEQRGRVTVIRFNNSLGNNATIAAFREALAAAQSSAGLVLDFRNTPSGGNTTVARSIMGHFVRTEKPYQVHVVPGEERRYGVPRKFVEYVLPLAPYFGGKVLVLGGHWTGSMGEGLLVGFSALGVPTAGSELADLLGALFNDKLSHCDALIDLGKEQLFQVNGEPRENFVPTLYRPASEGTAERDELLEQAIRAVE</sequence>
<gene>
    <name evidence="1" type="ORF">SAMN04488069_102308</name>
</gene>
<keyword evidence="1" id="KW-0645">Protease</keyword>
<evidence type="ECO:0000313" key="2">
    <source>
        <dbReference type="Proteomes" id="UP000199249"/>
    </source>
</evidence>
<dbReference type="AlphaFoldDB" id="A0A1H3DD38"/>
<dbReference type="InterPro" id="IPR029045">
    <property type="entry name" value="ClpP/crotonase-like_dom_sf"/>
</dbReference>
<evidence type="ECO:0000313" key="1">
    <source>
        <dbReference type="EMBL" id="SDX64267.1"/>
    </source>
</evidence>
<dbReference type="STRING" id="651662.SAMN04488069_102308"/>
<keyword evidence="1" id="KW-0378">Hydrolase</keyword>
<dbReference type="Gene3D" id="3.30.750.44">
    <property type="match status" value="1"/>
</dbReference>
<dbReference type="Proteomes" id="UP000199249">
    <property type="component" value="Unassembled WGS sequence"/>
</dbReference>
<organism evidence="1 2">
    <name type="scientific">Hymenobacter psychrophilus</name>
    <dbReference type="NCBI Taxonomy" id="651662"/>
    <lineage>
        <taxon>Bacteria</taxon>
        <taxon>Pseudomonadati</taxon>
        <taxon>Bacteroidota</taxon>
        <taxon>Cytophagia</taxon>
        <taxon>Cytophagales</taxon>
        <taxon>Hymenobacteraceae</taxon>
        <taxon>Hymenobacter</taxon>
    </lineage>
</organism>
<name>A0A1H3DD38_9BACT</name>
<dbReference type="OrthoDB" id="9812068at2"/>
<dbReference type="GO" id="GO:0006508">
    <property type="term" value="P:proteolysis"/>
    <property type="evidence" value="ECO:0007669"/>
    <property type="project" value="UniProtKB-KW"/>
</dbReference>
<dbReference type="Gene3D" id="3.90.226.10">
    <property type="entry name" value="2-enoyl-CoA Hydratase, Chain A, domain 1"/>
    <property type="match status" value="1"/>
</dbReference>
<protein>
    <submittedName>
        <fullName evidence="1">Carboxyl-terminal processing protease</fullName>
    </submittedName>
</protein>
<dbReference type="GO" id="GO:0008233">
    <property type="term" value="F:peptidase activity"/>
    <property type="evidence" value="ECO:0007669"/>
    <property type="project" value="UniProtKB-KW"/>
</dbReference>
<dbReference type="RefSeq" id="WP_139255073.1">
    <property type="nucleotide sequence ID" value="NZ_FNOV01000002.1"/>
</dbReference>
<proteinExistence type="predicted"/>
<accession>A0A1H3DD38</accession>